<evidence type="ECO:0000256" key="5">
    <source>
        <dbReference type="ARBA" id="ARBA00023136"/>
    </source>
</evidence>
<evidence type="ECO:0000256" key="4">
    <source>
        <dbReference type="ARBA" id="ARBA00022989"/>
    </source>
</evidence>
<dbReference type="InterPro" id="IPR011701">
    <property type="entry name" value="MFS"/>
</dbReference>
<keyword evidence="5 6" id="KW-0472">Membrane</keyword>
<evidence type="ECO:0000313" key="7">
    <source>
        <dbReference type="EMBL" id="EIT84495.1"/>
    </source>
</evidence>
<feature type="transmembrane region" description="Helical" evidence="6">
    <location>
        <begin position="254"/>
        <end position="275"/>
    </location>
</feature>
<feature type="transmembrane region" description="Helical" evidence="6">
    <location>
        <begin position="138"/>
        <end position="162"/>
    </location>
</feature>
<dbReference type="STRING" id="1196324.A374_15257"/>
<dbReference type="GO" id="GO:0022857">
    <property type="term" value="F:transmembrane transporter activity"/>
    <property type="evidence" value="ECO:0007669"/>
    <property type="project" value="InterPro"/>
</dbReference>
<feature type="transmembrane region" description="Helical" evidence="6">
    <location>
        <begin position="7"/>
        <end position="35"/>
    </location>
</feature>
<feature type="transmembrane region" description="Helical" evidence="6">
    <location>
        <begin position="224"/>
        <end position="242"/>
    </location>
</feature>
<dbReference type="Proteomes" id="UP000004080">
    <property type="component" value="Unassembled WGS sequence"/>
</dbReference>
<dbReference type="PATRIC" id="fig|1196324.3.peg.3124"/>
<feature type="transmembrane region" description="Helical" evidence="6">
    <location>
        <begin position="168"/>
        <end position="186"/>
    </location>
</feature>
<name>I8UC71_9BACL</name>
<dbReference type="PANTHER" id="PTHR23513:SF19">
    <property type="entry name" value="MAJOR FACILITATOR SUPERFAMILY (MFS) PROFILE DOMAIN-CONTAINING PROTEIN"/>
    <property type="match status" value="1"/>
</dbReference>
<reference evidence="7 8" key="1">
    <citation type="journal article" date="2012" name="J. Bacteriol.">
        <title>Genome of Bacillus macauensis ZFHKF-1, a Long-Chain-Forming Bacterium.</title>
        <authorList>
            <person name="Cai L."/>
            <person name="Zhang T."/>
        </authorList>
    </citation>
    <scope>NUCLEOTIDE SEQUENCE [LARGE SCALE GENOMIC DNA]</scope>
    <source>
        <strain evidence="7 8">ZFHKF-1</strain>
    </source>
</reference>
<feature type="transmembrane region" description="Helical" evidence="6">
    <location>
        <begin position="371"/>
        <end position="391"/>
    </location>
</feature>
<feature type="transmembrane region" description="Helical" evidence="6">
    <location>
        <begin position="41"/>
        <end position="64"/>
    </location>
</feature>
<dbReference type="GO" id="GO:0005886">
    <property type="term" value="C:plasma membrane"/>
    <property type="evidence" value="ECO:0007669"/>
    <property type="project" value="UniProtKB-SubCell"/>
</dbReference>
<evidence type="ECO:0000256" key="2">
    <source>
        <dbReference type="ARBA" id="ARBA00022475"/>
    </source>
</evidence>
<gene>
    <name evidence="7" type="ORF">A374_15257</name>
</gene>
<evidence type="ECO:0000256" key="1">
    <source>
        <dbReference type="ARBA" id="ARBA00004651"/>
    </source>
</evidence>
<dbReference type="Pfam" id="PF07690">
    <property type="entry name" value="MFS_1"/>
    <property type="match status" value="1"/>
</dbReference>
<dbReference type="EMBL" id="AKKV01000032">
    <property type="protein sequence ID" value="EIT84495.1"/>
    <property type="molecule type" value="Genomic_DNA"/>
</dbReference>
<feature type="transmembrane region" description="Helical" evidence="6">
    <location>
        <begin position="97"/>
        <end position="117"/>
    </location>
</feature>
<dbReference type="RefSeq" id="WP_007203125.1">
    <property type="nucleotide sequence ID" value="NZ_AKKV01000032.1"/>
</dbReference>
<keyword evidence="4 6" id="KW-1133">Transmembrane helix</keyword>
<sequence length="413" mass="45476">MKKQYNFLVLMVGQSLADLGDVLYIVGLISALYALTASATLSAFVPFTITLAMFISSLLTPLLIGNVHLKALLVWSQIGKTVLLVALGIFIESSLTTSNVYVIFILIGGIALLDGCAKPIRQTLIPYYVKEDQLVKANGLAETIAQTIQIGAWFFGSLLLLVLNEHQLIWLVALLFALASVLLMRLQHVAHHREHKEKKWSLLTQGWKTVHRTPVLKTIMHMEFFETMASAVWIAAILYIFVEEALQVEKQWWGFLNGSFFVGLVIGSIVCIQVAHYIDQKRTFFICMGASLSCLATLLFSMTSFPIFALILSFLIGFFGQLKNIPQQTVIQTSVPKEQLATVYTSIGTISTGVFGVSSLLIGLLADILGVRSVFALSGVLLAVASVIAMTHKTRFTKTTSHQPQKNSFTDSL</sequence>
<dbReference type="eggNOG" id="COG2211">
    <property type="taxonomic scope" value="Bacteria"/>
</dbReference>
<feature type="transmembrane region" description="Helical" evidence="6">
    <location>
        <begin position="305"/>
        <end position="322"/>
    </location>
</feature>
<evidence type="ECO:0000256" key="6">
    <source>
        <dbReference type="SAM" id="Phobius"/>
    </source>
</evidence>
<dbReference type="PANTHER" id="PTHR23513">
    <property type="entry name" value="INTEGRAL MEMBRANE EFFLUX PROTEIN-RELATED"/>
    <property type="match status" value="1"/>
</dbReference>
<dbReference type="InterPro" id="IPR036259">
    <property type="entry name" value="MFS_trans_sf"/>
</dbReference>
<dbReference type="SUPFAM" id="SSF103473">
    <property type="entry name" value="MFS general substrate transporter"/>
    <property type="match status" value="1"/>
</dbReference>
<keyword evidence="3 6" id="KW-0812">Transmembrane</keyword>
<organism evidence="7 8">
    <name type="scientific">Fictibacillus macauensis ZFHKF-1</name>
    <dbReference type="NCBI Taxonomy" id="1196324"/>
    <lineage>
        <taxon>Bacteria</taxon>
        <taxon>Bacillati</taxon>
        <taxon>Bacillota</taxon>
        <taxon>Bacilli</taxon>
        <taxon>Bacillales</taxon>
        <taxon>Fictibacillaceae</taxon>
        <taxon>Fictibacillus</taxon>
    </lineage>
</organism>
<keyword evidence="8" id="KW-1185">Reference proteome</keyword>
<evidence type="ECO:0000256" key="3">
    <source>
        <dbReference type="ARBA" id="ARBA00022692"/>
    </source>
</evidence>
<accession>I8UC71</accession>
<keyword evidence="2" id="KW-1003">Cell membrane</keyword>
<dbReference type="AlphaFoldDB" id="I8UC71"/>
<comment type="caution">
    <text evidence="7">The sequence shown here is derived from an EMBL/GenBank/DDBJ whole genome shotgun (WGS) entry which is preliminary data.</text>
</comment>
<dbReference type="OrthoDB" id="2351575at2"/>
<dbReference type="Gene3D" id="1.20.1250.20">
    <property type="entry name" value="MFS general substrate transporter like domains"/>
    <property type="match status" value="1"/>
</dbReference>
<dbReference type="CDD" id="cd06173">
    <property type="entry name" value="MFS_MefA_like"/>
    <property type="match status" value="1"/>
</dbReference>
<evidence type="ECO:0000313" key="8">
    <source>
        <dbReference type="Proteomes" id="UP000004080"/>
    </source>
</evidence>
<protein>
    <submittedName>
        <fullName evidence="7">MFS-type transporter yjbB</fullName>
    </submittedName>
</protein>
<proteinExistence type="predicted"/>
<feature type="transmembrane region" description="Helical" evidence="6">
    <location>
        <begin position="343"/>
        <end position="365"/>
    </location>
</feature>
<comment type="subcellular location">
    <subcellularLocation>
        <location evidence="1">Cell membrane</location>
        <topology evidence="1">Multi-pass membrane protein</topology>
    </subcellularLocation>
</comment>